<dbReference type="PROSITE" id="PS50026">
    <property type="entry name" value="EGF_3"/>
    <property type="match status" value="1"/>
</dbReference>
<dbReference type="InterPro" id="IPR013320">
    <property type="entry name" value="ConA-like_dom_sf"/>
</dbReference>
<proteinExistence type="predicted"/>
<protein>
    <submittedName>
        <fullName evidence="5">Contactin-associated protein-like 4</fullName>
    </submittedName>
</protein>
<dbReference type="InterPro" id="IPR050372">
    <property type="entry name" value="Neurexin-related_CASP"/>
</dbReference>
<keyword evidence="2" id="KW-0245">EGF-like domain</keyword>
<dbReference type="Pfam" id="PF00008">
    <property type="entry name" value="EGF"/>
    <property type="match status" value="1"/>
</dbReference>
<dbReference type="Pfam" id="PF02210">
    <property type="entry name" value="Laminin_G_2"/>
    <property type="match status" value="1"/>
</dbReference>
<dbReference type="SMART" id="SM00179">
    <property type="entry name" value="EGF_CA"/>
    <property type="match status" value="1"/>
</dbReference>
<accession>A0A4Z2GP17</accession>
<dbReference type="CDD" id="cd00054">
    <property type="entry name" value="EGF_CA"/>
    <property type="match status" value="1"/>
</dbReference>
<reference evidence="5 6" key="1">
    <citation type="submission" date="2019-03" db="EMBL/GenBank/DDBJ databases">
        <title>First draft genome of Liparis tanakae, snailfish: a comprehensive survey of snailfish specific genes.</title>
        <authorList>
            <person name="Kim W."/>
            <person name="Song I."/>
            <person name="Jeong J.-H."/>
            <person name="Kim D."/>
            <person name="Kim S."/>
            <person name="Ryu S."/>
            <person name="Song J.Y."/>
            <person name="Lee S.K."/>
        </authorList>
    </citation>
    <scope>NUCLEOTIDE SEQUENCE [LARGE SCALE GENOMIC DNA]</scope>
    <source>
        <tissue evidence="5">Muscle</tissue>
    </source>
</reference>
<dbReference type="SUPFAM" id="SSF57196">
    <property type="entry name" value="EGF/Laminin"/>
    <property type="match status" value="1"/>
</dbReference>
<dbReference type="PANTHER" id="PTHR15036:SF40">
    <property type="entry name" value="CONTACTIN-ASSOCIATED PROTEIN-LIKE 4"/>
    <property type="match status" value="1"/>
</dbReference>
<dbReference type="PROSITE" id="PS50025">
    <property type="entry name" value="LAM_G_DOMAIN"/>
    <property type="match status" value="1"/>
</dbReference>
<keyword evidence="1" id="KW-1015">Disulfide bond</keyword>
<dbReference type="GO" id="GO:0005509">
    <property type="term" value="F:calcium ion binding"/>
    <property type="evidence" value="ECO:0007669"/>
    <property type="project" value="InterPro"/>
</dbReference>
<feature type="domain" description="Laminin G" evidence="3">
    <location>
        <begin position="1"/>
        <end position="125"/>
    </location>
</feature>
<evidence type="ECO:0000259" key="4">
    <source>
        <dbReference type="PROSITE" id="PS50026"/>
    </source>
</evidence>
<dbReference type="Gene3D" id="2.10.25.10">
    <property type="entry name" value="Laminin"/>
    <property type="match status" value="1"/>
</dbReference>
<evidence type="ECO:0000256" key="2">
    <source>
        <dbReference type="PROSITE-ProRule" id="PRU00076"/>
    </source>
</evidence>
<dbReference type="InterPro" id="IPR001791">
    <property type="entry name" value="Laminin_G"/>
</dbReference>
<dbReference type="AlphaFoldDB" id="A0A4Z2GP17"/>
<dbReference type="SUPFAM" id="SSF49899">
    <property type="entry name" value="Concanavalin A-like lectins/glucanases"/>
    <property type="match status" value="2"/>
</dbReference>
<dbReference type="PANTHER" id="PTHR15036">
    <property type="entry name" value="PIKACHURIN-LIKE PROTEIN"/>
    <property type="match status" value="1"/>
</dbReference>
<gene>
    <name evidence="5" type="primary">CNTNAP4_2</name>
    <name evidence="5" type="ORF">EYF80_034487</name>
</gene>
<name>A0A4Z2GP17_9TELE</name>
<dbReference type="Gene3D" id="2.60.120.200">
    <property type="match status" value="2"/>
</dbReference>
<evidence type="ECO:0000313" key="5">
    <source>
        <dbReference type="EMBL" id="TNN55297.1"/>
    </source>
</evidence>
<evidence type="ECO:0000259" key="3">
    <source>
        <dbReference type="PROSITE" id="PS50025"/>
    </source>
</evidence>
<evidence type="ECO:0000256" key="1">
    <source>
        <dbReference type="ARBA" id="ARBA00023157"/>
    </source>
</evidence>
<feature type="domain" description="EGF-like" evidence="4">
    <location>
        <begin position="255"/>
        <end position="292"/>
    </location>
</feature>
<dbReference type="OrthoDB" id="26719at2759"/>
<dbReference type="EMBL" id="SRLO01000460">
    <property type="protein sequence ID" value="TNN55297.1"/>
    <property type="molecule type" value="Genomic_DNA"/>
</dbReference>
<comment type="caution">
    <text evidence="2">Lacks conserved residue(s) required for the propagation of feature annotation.</text>
</comment>
<comment type="caution">
    <text evidence="5">The sequence shown here is derived from an EMBL/GenBank/DDBJ whole genome shotgun (WGS) entry which is preliminary data.</text>
</comment>
<evidence type="ECO:0000313" key="6">
    <source>
        <dbReference type="Proteomes" id="UP000314294"/>
    </source>
</evidence>
<sequence>MDYQPLNKVSKPLVHASVSSSSGRQLLVSAGSLLDDQHWHHVKLERLSAHLNLTVDKNTHQVHIPVELSHWEVHQKAVLSHRNFHGCMENLLYNNLNLIHLAKNNNDHHHHHHQASVVGNVTFACAERVSVSVTFTDSQSFLQLPGATSRSSGVVSAELQFRTWNKAGLLLTFDLLQQEGTVWLHLSEGRLRLQINKAGGVQLELSAGCPEESSQECENPFGGFQGCMRLLAVDNQPLDLIKVQQRLLGNYSHLQIDMCSPSHCEHGGRCTQSWSTFHCNCSTGGYRGATCHSCKQPATGNFERLDA</sequence>
<dbReference type="InterPro" id="IPR000742">
    <property type="entry name" value="EGF"/>
</dbReference>
<keyword evidence="6" id="KW-1185">Reference proteome</keyword>
<organism evidence="5 6">
    <name type="scientific">Liparis tanakae</name>
    <name type="common">Tanaka's snailfish</name>
    <dbReference type="NCBI Taxonomy" id="230148"/>
    <lineage>
        <taxon>Eukaryota</taxon>
        <taxon>Metazoa</taxon>
        <taxon>Chordata</taxon>
        <taxon>Craniata</taxon>
        <taxon>Vertebrata</taxon>
        <taxon>Euteleostomi</taxon>
        <taxon>Actinopterygii</taxon>
        <taxon>Neopterygii</taxon>
        <taxon>Teleostei</taxon>
        <taxon>Neoteleostei</taxon>
        <taxon>Acanthomorphata</taxon>
        <taxon>Eupercaria</taxon>
        <taxon>Perciformes</taxon>
        <taxon>Cottioidei</taxon>
        <taxon>Cottales</taxon>
        <taxon>Liparidae</taxon>
        <taxon>Liparis</taxon>
    </lineage>
</organism>
<dbReference type="GO" id="GO:0005604">
    <property type="term" value="C:basement membrane"/>
    <property type="evidence" value="ECO:0007669"/>
    <property type="project" value="UniProtKB-ARBA"/>
</dbReference>
<dbReference type="Proteomes" id="UP000314294">
    <property type="component" value="Unassembled WGS sequence"/>
</dbReference>
<dbReference type="InterPro" id="IPR001881">
    <property type="entry name" value="EGF-like_Ca-bd_dom"/>
</dbReference>